<dbReference type="AlphaFoldDB" id="A0A914MJK0"/>
<keyword evidence="1" id="KW-1185">Reference proteome</keyword>
<dbReference type="Gene3D" id="2.20.25.240">
    <property type="match status" value="1"/>
</dbReference>
<evidence type="ECO:0000313" key="2">
    <source>
        <dbReference type="WBParaSite" id="Minc3s01596g24998"/>
    </source>
</evidence>
<proteinExistence type="predicted"/>
<evidence type="ECO:0000313" key="1">
    <source>
        <dbReference type="Proteomes" id="UP000887563"/>
    </source>
</evidence>
<reference evidence="2" key="1">
    <citation type="submission" date="2022-11" db="UniProtKB">
        <authorList>
            <consortium name="WormBaseParasite"/>
        </authorList>
    </citation>
    <scope>IDENTIFICATION</scope>
</reference>
<organism evidence="1 2">
    <name type="scientific">Meloidogyne incognita</name>
    <name type="common">Southern root-knot nematode worm</name>
    <name type="synonym">Oxyuris incognita</name>
    <dbReference type="NCBI Taxonomy" id="6306"/>
    <lineage>
        <taxon>Eukaryota</taxon>
        <taxon>Metazoa</taxon>
        <taxon>Ecdysozoa</taxon>
        <taxon>Nematoda</taxon>
        <taxon>Chromadorea</taxon>
        <taxon>Rhabditida</taxon>
        <taxon>Tylenchina</taxon>
        <taxon>Tylenchomorpha</taxon>
        <taxon>Tylenchoidea</taxon>
        <taxon>Meloidogynidae</taxon>
        <taxon>Meloidogyninae</taxon>
        <taxon>Meloidogyne</taxon>
        <taxon>Meloidogyne incognita group</taxon>
    </lineage>
</organism>
<name>A0A914MJK0_MELIC</name>
<dbReference type="Proteomes" id="UP000887563">
    <property type="component" value="Unplaced"/>
</dbReference>
<accession>A0A914MJK0</accession>
<dbReference type="WBParaSite" id="Minc3s01596g24998">
    <property type="protein sequence ID" value="Minc3s01596g24998"/>
    <property type="gene ID" value="Minc3s01596g24998"/>
</dbReference>
<protein>
    <submittedName>
        <fullName evidence="2">FLYWCH-type domain-containing protein</fullName>
    </submittedName>
</protein>
<sequence length="228" mass="26317">MIGNQQENSACGQKRNFNEEQAYLNEQNDEIDVEGGREMPQNVVLFETGKTNRGNLCLWHEGYCFTRNRGTNVINFRCEQRKCPASCKISMENWKESSKFIEGILGNSGHNHSPNYSKKLAKERRKEILQKIEQTPKKKASLLVADIKSNVSDDVSVEMGSDQALGHLIYRHRRRLFGNVDTANNLLDIEFPDFLINYKGQNILFYDSRFYRQGEEDVVLLFSHPSVF</sequence>